<feature type="domain" description="HTH cro/C1-type" evidence="2">
    <location>
        <begin position="8"/>
        <end position="62"/>
    </location>
</feature>
<evidence type="ECO:0000259" key="2">
    <source>
        <dbReference type="PROSITE" id="PS50943"/>
    </source>
</evidence>
<keyword evidence="4" id="KW-1185">Reference proteome</keyword>
<gene>
    <name evidence="3" type="ORF">CEY16_05580</name>
</gene>
<dbReference type="Proteomes" id="UP000243524">
    <property type="component" value="Unassembled WGS sequence"/>
</dbReference>
<sequence length="132" mass="15688">MNKFSNRLRKLREREKFSREQLANKLGVSYSTIAKYESGAREPDFNTLEKLAILFDVSIDYLLGKVDKEKESDFEAMAEHNRLLEKYGIEDSGFFDIEKWKQMGPEELRQLEEYFQFITEKAKKRNQDTDSE</sequence>
<dbReference type="GO" id="GO:0003677">
    <property type="term" value="F:DNA binding"/>
    <property type="evidence" value="ECO:0007669"/>
    <property type="project" value="UniProtKB-KW"/>
</dbReference>
<dbReference type="PANTHER" id="PTHR46558">
    <property type="entry name" value="TRACRIPTIONAL REGULATORY PROTEIN-RELATED-RELATED"/>
    <property type="match status" value="1"/>
</dbReference>
<dbReference type="RefSeq" id="WP_101330956.1">
    <property type="nucleotide sequence ID" value="NZ_PJNH01000001.1"/>
</dbReference>
<dbReference type="InterPro" id="IPR001387">
    <property type="entry name" value="Cro/C1-type_HTH"/>
</dbReference>
<dbReference type="Gene3D" id="1.10.260.40">
    <property type="entry name" value="lambda repressor-like DNA-binding domains"/>
    <property type="match status" value="1"/>
</dbReference>
<comment type="caution">
    <text evidence="3">The sequence shown here is derived from an EMBL/GenBank/DDBJ whole genome shotgun (WGS) entry which is preliminary data.</text>
</comment>
<proteinExistence type="predicted"/>
<reference evidence="3 4" key="1">
    <citation type="submission" date="2017-06" db="EMBL/GenBank/DDBJ databases">
        <title>the draft geome sequence of Illustriluteabacillus marina B3227.</title>
        <authorList>
            <person name="He R.-H."/>
            <person name="Du Z.-J."/>
        </authorList>
    </citation>
    <scope>NUCLEOTIDE SEQUENCE [LARGE SCALE GENOMIC DNA]</scope>
    <source>
        <strain evidence="3 4">B3227</strain>
    </source>
</reference>
<name>A0A2I0QY04_9BACI</name>
<keyword evidence="1" id="KW-0238">DNA-binding</keyword>
<dbReference type="InterPro" id="IPR010982">
    <property type="entry name" value="Lambda_DNA-bd_dom_sf"/>
</dbReference>
<dbReference type="CDD" id="cd00093">
    <property type="entry name" value="HTH_XRE"/>
    <property type="match status" value="1"/>
</dbReference>
<evidence type="ECO:0000313" key="3">
    <source>
        <dbReference type="EMBL" id="PKR79212.1"/>
    </source>
</evidence>
<dbReference type="PANTHER" id="PTHR46558:SF11">
    <property type="entry name" value="HTH-TYPE TRANSCRIPTIONAL REGULATOR XRE"/>
    <property type="match status" value="1"/>
</dbReference>
<protein>
    <submittedName>
        <fullName evidence="3">XRE family transcriptional regulator</fullName>
    </submittedName>
</protein>
<dbReference type="SUPFAM" id="SSF47413">
    <property type="entry name" value="lambda repressor-like DNA-binding domains"/>
    <property type="match status" value="1"/>
</dbReference>
<dbReference type="Pfam" id="PF01381">
    <property type="entry name" value="HTH_3"/>
    <property type="match status" value="1"/>
</dbReference>
<dbReference type="PROSITE" id="PS50943">
    <property type="entry name" value="HTH_CROC1"/>
    <property type="match status" value="1"/>
</dbReference>
<dbReference type="SMART" id="SM00530">
    <property type="entry name" value="HTH_XRE"/>
    <property type="match status" value="1"/>
</dbReference>
<evidence type="ECO:0000256" key="1">
    <source>
        <dbReference type="ARBA" id="ARBA00023125"/>
    </source>
</evidence>
<dbReference type="OrthoDB" id="72638at2"/>
<dbReference type="EMBL" id="PJNH01000001">
    <property type="protein sequence ID" value="PKR79212.1"/>
    <property type="molecule type" value="Genomic_DNA"/>
</dbReference>
<accession>A0A2I0QY04</accession>
<organism evidence="3 4">
    <name type="scientific">Halalkalibacillus sediminis</name>
    <dbReference type="NCBI Taxonomy" id="2018042"/>
    <lineage>
        <taxon>Bacteria</taxon>
        <taxon>Bacillati</taxon>
        <taxon>Bacillota</taxon>
        <taxon>Bacilli</taxon>
        <taxon>Bacillales</taxon>
        <taxon>Bacillaceae</taxon>
        <taxon>Halalkalibacillus</taxon>
    </lineage>
</organism>
<dbReference type="AlphaFoldDB" id="A0A2I0QY04"/>
<evidence type="ECO:0000313" key="4">
    <source>
        <dbReference type="Proteomes" id="UP000243524"/>
    </source>
</evidence>